<dbReference type="PANTHER" id="PTHR31302:SF32">
    <property type="entry name" value="PHOSPHOESTERASE"/>
    <property type="match status" value="1"/>
</dbReference>
<gene>
    <name evidence="2" type="ORF">G8O30_06995</name>
</gene>
<dbReference type="GO" id="GO:0008758">
    <property type="term" value="F:UDP-2,3-diacylglucosamine hydrolase activity"/>
    <property type="evidence" value="ECO:0007669"/>
    <property type="project" value="TreeGrafter"/>
</dbReference>
<dbReference type="GO" id="GO:0016020">
    <property type="term" value="C:membrane"/>
    <property type="evidence" value="ECO:0007669"/>
    <property type="project" value="GOC"/>
</dbReference>
<accession>A0A7S8CB41</accession>
<feature type="domain" description="Calcineurin-like phosphoesterase" evidence="1">
    <location>
        <begin position="46"/>
        <end position="202"/>
    </location>
</feature>
<dbReference type="InterPro" id="IPR051158">
    <property type="entry name" value="Metallophosphoesterase_sf"/>
</dbReference>
<name>A0A7S8CB41_9BACI</name>
<dbReference type="EMBL" id="CP049742">
    <property type="protein sequence ID" value="QPC46726.1"/>
    <property type="molecule type" value="Genomic_DNA"/>
</dbReference>
<evidence type="ECO:0000313" key="3">
    <source>
        <dbReference type="Proteomes" id="UP000593626"/>
    </source>
</evidence>
<evidence type="ECO:0000313" key="2">
    <source>
        <dbReference type="EMBL" id="QPC46726.1"/>
    </source>
</evidence>
<reference evidence="2 3" key="1">
    <citation type="submission" date="2019-07" db="EMBL/GenBank/DDBJ databases">
        <title>Genome sequence of 2 isolates from Red Sea Mangroves.</title>
        <authorList>
            <person name="Sefrji F."/>
            <person name="Michoud G."/>
            <person name="Merlino G."/>
            <person name="Daffonchio D."/>
        </authorList>
    </citation>
    <scope>NUCLEOTIDE SEQUENCE [LARGE SCALE GENOMIC DNA]</scope>
    <source>
        <strain evidence="2 3">R1DC41</strain>
    </source>
</reference>
<dbReference type="RefSeq" id="WP_239674260.1">
    <property type="nucleotide sequence ID" value="NZ_CP049742.1"/>
</dbReference>
<dbReference type="Pfam" id="PF00149">
    <property type="entry name" value="Metallophos"/>
    <property type="match status" value="1"/>
</dbReference>
<dbReference type="AlphaFoldDB" id="A0A7S8CB41"/>
<organism evidence="2 3">
    <name type="scientific">Mangrovibacillus cuniculi</name>
    <dbReference type="NCBI Taxonomy" id="2593652"/>
    <lineage>
        <taxon>Bacteria</taxon>
        <taxon>Bacillati</taxon>
        <taxon>Bacillota</taxon>
        <taxon>Bacilli</taxon>
        <taxon>Bacillales</taxon>
        <taxon>Bacillaceae</taxon>
        <taxon>Mangrovibacillus</taxon>
    </lineage>
</organism>
<dbReference type="SUPFAM" id="SSF56300">
    <property type="entry name" value="Metallo-dependent phosphatases"/>
    <property type="match status" value="1"/>
</dbReference>
<dbReference type="PANTHER" id="PTHR31302">
    <property type="entry name" value="TRANSMEMBRANE PROTEIN WITH METALLOPHOSPHOESTERASE DOMAIN-RELATED"/>
    <property type="match status" value="1"/>
</dbReference>
<dbReference type="Proteomes" id="UP000593626">
    <property type="component" value="Chromosome"/>
</dbReference>
<dbReference type="Gene3D" id="3.60.21.10">
    <property type="match status" value="1"/>
</dbReference>
<dbReference type="InterPro" id="IPR004843">
    <property type="entry name" value="Calcineurin-like_PHP"/>
</dbReference>
<dbReference type="KEGG" id="mcui:G8O30_06995"/>
<dbReference type="GO" id="GO:0009245">
    <property type="term" value="P:lipid A biosynthetic process"/>
    <property type="evidence" value="ECO:0007669"/>
    <property type="project" value="TreeGrafter"/>
</dbReference>
<dbReference type="InterPro" id="IPR029052">
    <property type="entry name" value="Metallo-depent_PP-like"/>
</dbReference>
<sequence>MLILSVSALTIGILLVVFMIYNAFSNNLSTIEVELNRFPHNSSELKVFYISDVHNRVISEKLLNQVHDVELVIIGGDFRDNRTPNWKIEENLKRLSRFGPIYFIWGNNDYEGDVETFKKLLEKWKVIVVGNEVVLISYNGSFIQLAAIEDMSMKKDNVHKTISSINKNECCIFVSHDPRIRRKAGVSLQGYVDLLLSGHTHGGQIRIFGFGPYTLGGVHQTFPYVHFVSNGYGTSIIPLRLGTKAEAHVLTIRKKPAQTI</sequence>
<protein>
    <submittedName>
        <fullName evidence="2">Metallophosphoesterase</fullName>
    </submittedName>
</protein>
<keyword evidence="3" id="KW-1185">Reference proteome</keyword>
<evidence type="ECO:0000259" key="1">
    <source>
        <dbReference type="Pfam" id="PF00149"/>
    </source>
</evidence>
<proteinExistence type="predicted"/>